<dbReference type="InterPro" id="IPR011032">
    <property type="entry name" value="GroES-like_sf"/>
</dbReference>
<dbReference type="EMBL" id="KU970875">
    <property type="protein sequence ID" value="ASN63469.1"/>
    <property type="molecule type" value="Genomic_DNA"/>
</dbReference>
<evidence type="ECO:0000256" key="1">
    <source>
        <dbReference type="ARBA" id="ARBA00023186"/>
    </source>
</evidence>
<dbReference type="InterPro" id="IPR037124">
    <property type="entry name" value="Chaperonin_GroES_sf"/>
</dbReference>
<protein>
    <submittedName>
        <fullName evidence="2">Co-chaperonin GroES</fullName>
    </submittedName>
</protein>
<dbReference type="GO" id="GO:0005524">
    <property type="term" value="F:ATP binding"/>
    <property type="evidence" value="ECO:0007669"/>
    <property type="project" value="InterPro"/>
</dbReference>
<dbReference type="CDD" id="cd00320">
    <property type="entry name" value="cpn10"/>
    <property type="match status" value="1"/>
</dbReference>
<sequence>MKAVNNYIIITPIKEEKKTESGFIMQDDKAEFRYLKGEVVSVGEKTEAIKCCDIIHYDRHAGHDIIFDGKTYIVIKQNDVVIVE</sequence>
<evidence type="ECO:0000313" key="2">
    <source>
        <dbReference type="EMBL" id="ASN63469.1"/>
    </source>
</evidence>
<dbReference type="PRINTS" id="PR00297">
    <property type="entry name" value="CHAPERONIN10"/>
</dbReference>
<organism evidence="2">
    <name type="scientific">uncultured virus</name>
    <dbReference type="NCBI Taxonomy" id="340016"/>
    <lineage>
        <taxon>Viruses</taxon>
        <taxon>environmental samples</taxon>
    </lineage>
</organism>
<dbReference type="SUPFAM" id="SSF50129">
    <property type="entry name" value="GroES-like"/>
    <property type="match status" value="1"/>
</dbReference>
<gene>
    <name evidence="2" type="primary">groES</name>
</gene>
<keyword evidence="1" id="KW-0143">Chaperone</keyword>
<dbReference type="Gene3D" id="2.30.33.40">
    <property type="entry name" value="GroES chaperonin"/>
    <property type="match status" value="1"/>
</dbReference>
<dbReference type="InterPro" id="IPR020818">
    <property type="entry name" value="Chaperonin_GroES"/>
</dbReference>
<proteinExistence type="predicted"/>
<dbReference type="SMART" id="SM00883">
    <property type="entry name" value="Cpn10"/>
    <property type="match status" value="1"/>
</dbReference>
<accession>A0A221S3G3</accession>
<name>A0A221S3G3_9VIRU</name>
<dbReference type="GO" id="GO:0044183">
    <property type="term" value="F:protein folding chaperone"/>
    <property type="evidence" value="ECO:0007669"/>
    <property type="project" value="InterPro"/>
</dbReference>
<reference evidence="2" key="1">
    <citation type="submission" date="2016-03" db="EMBL/GenBank/DDBJ databases">
        <title>Novel chaperonins are prevalent in the virioplankton and link to viral biology and ecology.</title>
        <authorList>
            <person name="Marine R.L."/>
            <person name="Nasko D.J."/>
            <person name="Polson S.W."/>
            <person name="Wommack K.E."/>
        </authorList>
    </citation>
    <scope>NUCLEOTIDE SEQUENCE</scope>
</reference>
<dbReference type="Pfam" id="PF00166">
    <property type="entry name" value="Cpn10"/>
    <property type="match status" value="1"/>
</dbReference>